<organism evidence="2 3">
    <name type="scientific">Nocardia puris</name>
    <dbReference type="NCBI Taxonomy" id="208602"/>
    <lineage>
        <taxon>Bacteria</taxon>
        <taxon>Bacillati</taxon>
        <taxon>Actinomycetota</taxon>
        <taxon>Actinomycetes</taxon>
        <taxon>Mycobacteriales</taxon>
        <taxon>Nocardiaceae</taxon>
        <taxon>Nocardia</taxon>
    </lineage>
</organism>
<dbReference type="Proteomes" id="UP000252586">
    <property type="component" value="Unassembled WGS sequence"/>
</dbReference>
<name>A0A366DCP8_9NOCA</name>
<feature type="compositionally biased region" description="Polar residues" evidence="1">
    <location>
        <begin position="1"/>
        <end position="10"/>
    </location>
</feature>
<dbReference type="EMBL" id="QNRE01000012">
    <property type="protein sequence ID" value="RBO87028.1"/>
    <property type="molecule type" value="Genomic_DNA"/>
</dbReference>
<feature type="region of interest" description="Disordered" evidence="1">
    <location>
        <begin position="1"/>
        <end position="30"/>
    </location>
</feature>
<sequence>MFSAGETVTVSRPGERDRTGDPGPATTHTVDGCAITMVDTTDAVTRNDTRASGERRSSVITRIELLCPPGADIRSGDHVIVGGIKYRVDGQPWPVHSPFTGWEPGVVVRLRGVSDAA</sequence>
<evidence type="ECO:0000256" key="1">
    <source>
        <dbReference type="SAM" id="MobiDB-lite"/>
    </source>
</evidence>
<dbReference type="OrthoDB" id="4565504at2"/>
<dbReference type="AlphaFoldDB" id="A0A366DCP8"/>
<gene>
    <name evidence="2" type="ORF">DFR74_112205</name>
</gene>
<proteinExistence type="predicted"/>
<protein>
    <recommendedName>
        <fullName evidence="4">Head-to-tail stopper</fullName>
    </recommendedName>
</protein>
<evidence type="ECO:0000313" key="2">
    <source>
        <dbReference type="EMBL" id="RBO87028.1"/>
    </source>
</evidence>
<evidence type="ECO:0008006" key="4">
    <source>
        <dbReference type="Google" id="ProtNLM"/>
    </source>
</evidence>
<keyword evidence="3" id="KW-1185">Reference proteome</keyword>
<evidence type="ECO:0000313" key="3">
    <source>
        <dbReference type="Proteomes" id="UP000252586"/>
    </source>
</evidence>
<dbReference type="STRING" id="1210090.GCA_001613185_01345"/>
<accession>A0A366DCP8</accession>
<comment type="caution">
    <text evidence="2">The sequence shown here is derived from an EMBL/GenBank/DDBJ whole genome shotgun (WGS) entry which is preliminary data.</text>
</comment>
<dbReference type="RefSeq" id="WP_067504976.1">
    <property type="nucleotide sequence ID" value="NZ_QNRE01000012.1"/>
</dbReference>
<reference evidence="2 3" key="1">
    <citation type="submission" date="2018-06" db="EMBL/GenBank/DDBJ databases">
        <title>Genomic Encyclopedia of Type Strains, Phase IV (KMG-IV): sequencing the most valuable type-strain genomes for metagenomic binning, comparative biology and taxonomic classification.</title>
        <authorList>
            <person name="Goeker M."/>
        </authorList>
    </citation>
    <scope>NUCLEOTIDE SEQUENCE [LARGE SCALE GENOMIC DNA]</scope>
    <source>
        <strain evidence="2 3">DSM 44599</strain>
    </source>
</reference>